<dbReference type="PROSITE" id="PS51379">
    <property type="entry name" value="4FE4S_FER_2"/>
    <property type="match status" value="2"/>
</dbReference>
<evidence type="ECO:0000256" key="2">
    <source>
        <dbReference type="ARBA" id="ARBA00022723"/>
    </source>
</evidence>
<dbReference type="InterPro" id="IPR050954">
    <property type="entry name" value="ET_IronSulfur_Cluster-Binding"/>
</dbReference>
<dbReference type="EMBL" id="JAAOCD010000005">
    <property type="protein sequence ID" value="NHK99100.1"/>
    <property type="molecule type" value="Genomic_DNA"/>
</dbReference>
<reference evidence="6 7" key="1">
    <citation type="submission" date="2020-03" db="EMBL/GenBank/DDBJ databases">
        <title>Rubrivivax benzoatilyticus JA2 (sequenced after 10 years sub-culturing).</title>
        <authorList>
            <person name="Gupta D."/>
            <person name="Chintalapati S."/>
            <person name="Chintalapati V.R."/>
        </authorList>
    </citation>
    <scope>NUCLEOTIDE SEQUENCE [LARGE SCALE GENOMIC DNA]</scope>
    <source>
        <strain evidence="6 7">JA2-Mal</strain>
    </source>
</reference>
<dbReference type="InterPro" id="IPR006311">
    <property type="entry name" value="TAT_signal"/>
</dbReference>
<dbReference type="InterPro" id="IPR017900">
    <property type="entry name" value="4Fe4S_Fe_S_CS"/>
</dbReference>
<name>A0ABX0HXH1_9BURK</name>
<organism evidence="6 7">
    <name type="scientific">Rubrivivax benzoatilyticus</name>
    <dbReference type="NCBI Taxonomy" id="316997"/>
    <lineage>
        <taxon>Bacteria</taxon>
        <taxon>Pseudomonadati</taxon>
        <taxon>Pseudomonadota</taxon>
        <taxon>Betaproteobacteria</taxon>
        <taxon>Burkholderiales</taxon>
        <taxon>Sphaerotilaceae</taxon>
        <taxon>Rubrivivax</taxon>
    </lineage>
</organism>
<dbReference type="CDD" id="cd10551">
    <property type="entry name" value="PsrB"/>
    <property type="match status" value="1"/>
</dbReference>
<keyword evidence="4" id="KW-0411">Iron-sulfur</keyword>
<sequence length="322" mass="36366">MMNRKPDPDPPGGDGAGFQALRRRFLTGVAAAGGAAATAHATGAWGGQTLQDAMGSLLQDHYQRMTKDEIHAALQRIERNASRRYGVETRCEDVPPLPNTVFGYALNISKCKGYRDCVEACVKENNLGRDSQMQYIRVLQMPDGTMDLEKAEHYYDAKQVPVPGHWYLPVQCMQCDNPPCVKACPTKATWKEPDGIVVVDYDWCIGCRYCMTACPYWARHFNWTEPQIPAAEFNPNLSYLGNRPRPRGVVEKCHFCTQRTRKGRQPACQEACPTGARIFGNLLDPNSEIRWVLEHKTVFRLKEDLGTEPKFWYFSDDRVSPA</sequence>
<dbReference type="InterPro" id="IPR017896">
    <property type="entry name" value="4Fe4S_Fe-S-bd"/>
</dbReference>
<proteinExistence type="predicted"/>
<dbReference type="PROSITE" id="PS51318">
    <property type="entry name" value="TAT"/>
    <property type="match status" value="1"/>
</dbReference>
<feature type="domain" description="4Fe-4S ferredoxin-type" evidence="5">
    <location>
        <begin position="163"/>
        <end position="194"/>
    </location>
</feature>
<dbReference type="PROSITE" id="PS00198">
    <property type="entry name" value="4FE4S_FER_1"/>
    <property type="match status" value="1"/>
</dbReference>
<evidence type="ECO:0000313" key="7">
    <source>
        <dbReference type="Proteomes" id="UP000802098"/>
    </source>
</evidence>
<dbReference type="PANTHER" id="PTHR43177">
    <property type="entry name" value="PROTEIN NRFC"/>
    <property type="match status" value="1"/>
</dbReference>
<keyword evidence="3" id="KW-0408">Iron</keyword>
<keyword evidence="2" id="KW-0479">Metal-binding</keyword>
<evidence type="ECO:0000313" key="6">
    <source>
        <dbReference type="EMBL" id="NHK99100.1"/>
    </source>
</evidence>
<dbReference type="Gene3D" id="3.30.70.20">
    <property type="match status" value="2"/>
</dbReference>
<dbReference type="SUPFAM" id="SSF54862">
    <property type="entry name" value="4Fe-4S ferredoxins"/>
    <property type="match status" value="1"/>
</dbReference>
<keyword evidence="7" id="KW-1185">Reference proteome</keyword>
<evidence type="ECO:0000256" key="4">
    <source>
        <dbReference type="ARBA" id="ARBA00023014"/>
    </source>
</evidence>
<dbReference type="Pfam" id="PF13247">
    <property type="entry name" value="Fer4_11"/>
    <property type="match status" value="2"/>
</dbReference>
<protein>
    <submittedName>
        <fullName evidence="6">4Fe-4S dicluster domain-containing protein</fullName>
    </submittedName>
</protein>
<feature type="domain" description="4Fe-4S ferredoxin-type" evidence="5">
    <location>
        <begin position="195"/>
        <end position="224"/>
    </location>
</feature>
<gene>
    <name evidence="6" type="ORF">G7087_11995</name>
</gene>
<evidence type="ECO:0000256" key="3">
    <source>
        <dbReference type="ARBA" id="ARBA00023004"/>
    </source>
</evidence>
<keyword evidence="1" id="KW-0004">4Fe-4S</keyword>
<dbReference type="Proteomes" id="UP000802098">
    <property type="component" value="Unassembled WGS sequence"/>
</dbReference>
<evidence type="ECO:0000259" key="5">
    <source>
        <dbReference type="PROSITE" id="PS51379"/>
    </source>
</evidence>
<dbReference type="PANTHER" id="PTHR43177:SF3">
    <property type="entry name" value="PROTEIN NRFC HOMOLOG"/>
    <property type="match status" value="1"/>
</dbReference>
<accession>A0ABX0HXH1</accession>
<evidence type="ECO:0000256" key="1">
    <source>
        <dbReference type="ARBA" id="ARBA00022485"/>
    </source>
</evidence>
<comment type="caution">
    <text evidence="6">The sequence shown here is derived from an EMBL/GenBank/DDBJ whole genome shotgun (WGS) entry which is preliminary data.</text>
</comment>